<protein>
    <submittedName>
        <fullName evidence="2">Uncharacterized protein</fullName>
    </submittedName>
</protein>
<evidence type="ECO:0000256" key="1">
    <source>
        <dbReference type="SAM" id="MobiDB-lite"/>
    </source>
</evidence>
<gene>
    <name evidence="2" type="ORF">GCM10012280_72090</name>
</gene>
<dbReference type="RefSeq" id="WP_189136053.1">
    <property type="nucleotide sequence ID" value="NZ_BMMS01000106.1"/>
</dbReference>
<feature type="region of interest" description="Disordered" evidence="1">
    <location>
        <begin position="25"/>
        <end position="60"/>
    </location>
</feature>
<accession>A0A918E311</accession>
<name>A0A918E311_9ACTN</name>
<proteinExistence type="predicted"/>
<organism evidence="2 3">
    <name type="scientific">Wenjunlia tyrosinilytica</name>
    <dbReference type="NCBI Taxonomy" id="1544741"/>
    <lineage>
        <taxon>Bacteria</taxon>
        <taxon>Bacillati</taxon>
        <taxon>Actinomycetota</taxon>
        <taxon>Actinomycetes</taxon>
        <taxon>Kitasatosporales</taxon>
        <taxon>Streptomycetaceae</taxon>
        <taxon>Wenjunlia</taxon>
    </lineage>
</organism>
<comment type="caution">
    <text evidence="2">The sequence shown here is derived from an EMBL/GenBank/DDBJ whole genome shotgun (WGS) entry which is preliminary data.</text>
</comment>
<reference evidence="2" key="1">
    <citation type="journal article" date="2014" name="Int. J. Syst. Evol. Microbiol.">
        <title>Complete genome sequence of Corynebacterium casei LMG S-19264T (=DSM 44701T), isolated from a smear-ripened cheese.</title>
        <authorList>
            <consortium name="US DOE Joint Genome Institute (JGI-PGF)"/>
            <person name="Walter F."/>
            <person name="Albersmeier A."/>
            <person name="Kalinowski J."/>
            <person name="Ruckert C."/>
        </authorList>
    </citation>
    <scope>NUCLEOTIDE SEQUENCE</scope>
    <source>
        <strain evidence="2">CGMCC 4.7201</strain>
    </source>
</reference>
<sequence>MKRPGNVLTAVLERHGERCACHGACSDSKRHKGDDKQCKATSSGKNKPLLAASQTPHPTDVQNAAAPLEELRPWCWPCWRDALAAERARANDQRGQELMEMQIGLFDVDTDTDAAA</sequence>
<dbReference type="EMBL" id="BMMS01000106">
    <property type="protein sequence ID" value="GGP01380.1"/>
    <property type="molecule type" value="Genomic_DNA"/>
</dbReference>
<reference evidence="2" key="2">
    <citation type="submission" date="2020-09" db="EMBL/GenBank/DDBJ databases">
        <authorList>
            <person name="Sun Q."/>
            <person name="Zhou Y."/>
        </authorList>
    </citation>
    <scope>NUCLEOTIDE SEQUENCE</scope>
    <source>
        <strain evidence="2">CGMCC 4.7201</strain>
    </source>
</reference>
<dbReference type="AlphaFoldDB" id="A0A918E311"/>
<keyword evidence="3" id="KW-1185">Reference proteome</keyword>
<evidence type="ECO:0000313" key="2">
    <source>
        <dbReference type="EMBL" id="GGP01380.1"/>
    </source>
</evidence>
<dbReference type="Proteomes" id="UP000641932">
    <property type="component" value="Unassembled WGS sequence"/>
</dbReference>
<evidence type="ECO:0000313" key="3">
    <source>
        <dbReference type="Proteomes" id="UP000641932"/>
    </source>
</evidence>